<dbReference type="RefSeq" id="WP_345490100.1">
    <property type="nucleotide sequence ID" value="NZ_BAABHY010000001.1"/>
</dbReference>
<dbReference type="Proteomes" id="UP001500171">
    <property type="component" value="Unassembled WGS sequence"/>
</dbReference>
<keyword evidence="2" id="KW-1185">Reference proteome</keyword>
<organism evidence="1 2">
    <name type="scientific">Orbus sasakiae</name>
    <dbReference type="NCBI Taxonomy" id="1078475"/>
    <lineage>
        <taxon>Bacteria</taxon>
        <taxon>Pseudomonadati</taxon>
        <taxon>Pseudomonadota</taxon>
        <taxon>Gammaproteobacteria</taxon>
        <taxon>Orbales</taxon>
        <taxon>Orbaceae</taxon>
        <taxon>Orbus</taxon>
    </lineage>
</organism>
<gene>
    <name evidence="1" type="ORF">GCM10023211_13280</name>
</gene>
<name>A0ABP9N4L7_9GAMM</name>
<accession>A0ABP9N4L7</accession>
<sequence>MTYEMTIEQIEDVLRKINWAQEIINSAQESTEDVKTANILSGVSFIIDSASHDAEKLYRSMR</sequence>
<dbReference type="EMBL" id="BAABHY010000001">
    <property type="protein sequence ID" value="GAA5109678.1"/>
    <property type="molecule type" value="Genomic_DNA"/>
</dbReference>
<proteinExistence type="predicted"/>
<protein>
    <submittedName>
        <fullName evidence="1">Uncharacterized protein</fullName>
    </submittedName>
</protein>
<evidence type="ECO:0000313" key="1">
    <source>
        <dbReference type="EMBL" id="GAA5109678.1"/>
    </source>
</evidence>
<reference evidence="2" key="1">
    <citation type="journal article" date="2019" name="Int. J. Syst. Evol. Microbiol.">
        <title>The Global Catalogue of Microorganisms (GCM) 10K type strain sequencing project: providing services to taxonomists for standard genome sequencing and annotation.</title>
        <authorList>
            <consortium name="The Broad Institute Genomics Platform"/>
            <consortium name="The Broad Institute Genome Sequencing Center for Infectious Disease"/>
            <person name="Wu L."/>
            <person name="Ma J."/>
        </authorList>
    </citation>
    <scope>NUCLEOTIDE SEQUENCE [LARGE SCALE GENOMIC DNA]</scope>
    <source>
        <strain evidence="2">JCM 18050</strain>
    </source>
</reference>
<comment type="caution">
    <text evidence="1">The sequence shown here is derived from an EMBL/GenBank/DDBJ whole genome shotgun (WGS) entry which is preliminary data.</text>
</comment>
<evidence type="ECO:0000313" key="2">
    <source>
        <dbReference type="Proteomes" id="UP001500171"/>
    </source>
</evidence>